<comment type="subcellular location">
    <subcellularLocation>
        <location evidence="1">Cell envelope</location>
    </subcellularLocation>
</comment>
<dbReference type="AlphaFoldDB" id="A0A839Z8L0"/>
<dbReference type="Proteomes" id="UP000533469">
    <property type="component" value="Unassembled WGS sequence"/>
</dbReference>
<keyword evidence="8" id="KW-1185">Reference proteome</keyword>
<dbReference type="GO" id="GO:0030288">
    <property type="term" value="C:outer membrane-bounded periplasmic space"/>
    <property type="evidence" value="ECO:0007669"/>
    <property type="project" value="TreeGrafter"/>
</dbReference>
<evidence type="ECO:0000256" key="4">
    <source>
        <dbReference type="ARBA" id="ARBA00022496"/>
    </source>
</evidence>
<accession>A0A839Z8L0</accession>
<name>A0A839Z8L0_9HYPH</name>
<comment type="similarity">
    <text evidence="2">Belongs to the bacterial solute-binding protein 8 family.</text>
</comment>
<gene>
    <name evidence="7" type="ORF">FHS55_001869</name>
</gene>
<dbReference type="PANTHER" id="PTHR30532">
    <property type="entry name" value="IRON III DICITRATE-BINDING PERIPLASMIC PROTEIN"/>
    <property type="match status" value="1"/>
</dbReference>
<dbReference type="Gene3D" id="3.40.50.1980">
    <property type="entry name" value="Nitrogenase molybdenum iron protein domain"/>
    <property type="match status" value="2"/>
</dbReference>
<evidence type="ECO:0000313" key="7">
    <source>
        <dbReference type="EMBL" id="MBB3771270.1"/>
    </source>
</evidence>
<dbReference type="PROSITE" id="PS50983">
    <property type="entry name" value="FE_B12_PBP"/>
    <property type="match status" value="1"/>
</dbReference>
<comment type="caution">
    <text evidence="7">The sequence shown here is derived from an EMBL/GenBank/DDBJ whole genome shotgun (WGS) entry which is preliminary data.</text>
</comment>
<keyword evidence="3" id="KW-0813">Transport</keyword>
<dbReference type="PRINTS" id="PR01715">
    <property type="entry name" value="FERRIBNDNGPP"/>
</dbReference>
<organism evidence="7 8">
    <name type="scientific">Ancylobacter tetraedralis</name>
    <dbReference type="NCBI Taxonomy" id="217068"/>
    <lineage>
        <taxon>Bacteria</taxon>
        <taxon>Pseudomonadati</taxon>
        <taxon>Pseudomonadota</taxon>
        <taxon>Alphaproteobacteria</taxon>
        <taxon>Hyphomicrobiales</taxon>
        <taxon>Xanthobacteraceae</taxon>
        <taxon>Ancylobacter</taxon>
    </lineage>
</organism>
<keyword evidence="4" id="KW-0406">Ion transport</keyword>
<sequence length="306" mass="32661">MSVLSMPSRRAVMLGGLSSAALPFPNAWGATARQGAVELRIVSMDFGLAETLIEMGLPPVALPDPASWTQWVVEPALPPGIVNLGTDREPNLEILAALKPDLIVTTPYLDAIAPLLARFAPTKTFSVYAPPVGHAFDRSVVATNQLAAALGREDAGEALIARTQACMDEARRHLAAAGLAGRPVLAVNFLDARHVRVYGAWSLFGDVLERVGLVNGWTQPSNYWGFSTVGIEALAASPASRLVYLEPIAADTLGRLAASPLWRSLPFVKAGRVIRLPAVLMFGMLPSAMRFARQLTLHLAGERNDG</sequence>
<proteinExistence type="inferred from homology"/>
<dbReference type="Pfam" id="PF01497">
    <property type="entry name" value="Peripla_BP_2"/>
    <property type="match status" value="1"/>
</dbReference>
<keyword evidence="5" id="KW-0732">Signal</keyword>
<dbReference type="GO" id="GO:1901678">
    <property type="term" value="P:iron coordination entity transport"/>
    <property type="evidence" value="ECO:0007669"/>
    <property type="project" value="UniProtKB-ARBA"/>
</dbReference>
<dbReference type="RefSeq" id="WP_343056090.1">
    <property type="nucleotide sequence ID" value="NZ_JACICD010000003.1"/>
</dbReference>
<evidence type="ECO:0000313" key="8">
    <source>
        <dbReference type="Proteomes" id="UP000533469"/>
    </source>
</evidence>
<evidence type="ECO:0000256" key="1">
    <source>
        <dbReference type="ARBA" id="ARBA00004196"/>
    </source>
</evidence>
<dbReference type="SUPFAM" id="SSF53807">
    <property type="entry name" value="Helical backbone' metal receptor"/>
    <property type="match status" value="1"/>
</dbReference>
<keyword evidence="4" id="KW-0410">Iron transport</keyword>
<feature type="domain" description="Fe/B12 periplasmic-binding" evidence="6">
    <location>
        <begin position="40"/>
        <end position="303"/>
    </location>
</feature>
<evidence type="ECO:0000256" key="5">
    <source>
        <dbReference type="ARBA" id="ARBA00022729"/>
    </source>
</evidence>
<evidence type="ECO:0000259" key="6">
    <source>
        <dbReference type="PROSITE" id="PS50983"/>
    </source>
</evidence>
<dbReference type="EMBL" id="JACICD010000003">
    <property type="protein sequence ID" value="MBB3771270.1"/>
    <property type="molecule type" value="Genomic_DNA"/>
</dbReference>
<reference evidence="7 8" key="1">
    <citation type="submission" date="2020-08" db="EMBL/GenBank/DDBJ databases">
        <title>Genomic Encyclopedia of Type Strains, Phase IV (KMG-IV): sequencing the most valuable type-strain genomes for metagenomic binning, comparative biology and taxonomic classification.</title>
        <authorList>
            <person name="Goeker M."/>
        </authorList>
    </citation>
    <scope>NUCLEOTIDE SEQUENCE [LARGE SCALE GENOMIC DNA]</scope>
    <source>
        <strain evidence="7 8">DSM 5895</strain>
    </source>
</reference>
<keyword evidence="4" id="KW-0408">Iron</keyword>
<dbReference type="InterPro" id="IPR002491">
    <property type="entry name" value="ABC_transptr_periplasmic_BD"/>
</dbReference>
<protein>
    <submittedName>
        <fullName evidence="7">Iron complex transport system substrate-binding protein</fullName>
    </submittedName>
</protein>
<dbReference type="PANTHER" id="PTHR30532:SF1">
    <property type="entry name" value="IRON(3+)-HYDROXAMATE-BINDING PROTEIN FHUD"/>
    <property type="match status" value="1"/>
</dbReference>
<dbReference type="InterPro" id="IPR051313">
    <property type="entry name" value="Bact_iron-sidero_bind"/>
</dbReference>
<evidence type="ECO:0000256" key="3">
    <source>
        <dbReference type="ARBA" id="ARBA00022448"/>
    </source>
</evidence>
<dbReference type="CDD" id="cd01146">
    <property type="entry name" value="FhuD"/>
    <property type="match status" value="1"/>
</dbReference>
<evidence type="ECO:0000256" key="2">
    <source>
        <dbReference type="ARBA" id="ARBA00008814"/>
    </source>
</evidence>